<protein>
    <submittedName>
        <fullName evidence="3">Uncharacterized protein</fullName>
    </submittedName>
</protein>
<feature type="transmembrane region" description="Helical" evidence="2">
    <location>
        <begin position="571"/>
        <end position="596"/>
    </location>
</feature>
<keyword evidence="2" id="KW-1133">Transmembrane helix</keyword>
<comment type="caution">
    <text evidence="3">The sequence shown here is derived from an EMBL/GenBank/DDBJ whole genome shotgun (WGS) entry which is preliminary data.</text>
</comment>
<dbReference type="AlphaFoldDB" id="G4THN3"/>
<gene>
    <name evidence="3" type="ORF">PIIN_04761</name>
</gene>
<dbReference type="InParanoid" id="G4THN3"/>
<evidence type="ECO:0000313" key="3">
    <source>
        <dbReference type="EMBL" id="CCA70826.1"/>
    </source>
</evidence>
<feature type="region of interest" description="Disordered" evidence="1">
    <location>
        <begin position="469"/>
        <end position="532"/>
    </location>
</feature>
<name>G4THN3_SERID</name>
<keyword evidence="2" id="KW-0472">Membrane</keyword>
<keyword evidence="4" id="KW-1185">Reference proteome</keyword>
<dbReference type="OrthoDB" id="3357029at2759"/>
<organism evidence="3 4">
    <name type="scientific">Serendipita indica (strain DSM 11827)</name>
    <name type="common">Root endophyte fungus</name>
    <name type="synonym">Piriformospora indica</name>
    <dbReference type="NCBI Taxonomy" id="1109443"/>
    <lineage>
        <taxon>Eukaryota</taxon>
        <taxon>Fungi</taxon>
        <taxon>Dikarya</taxon>
        <taxon>Basidiomycota</taxon>
        <taxon>Agaricomycotina</taxon>
        <taxon>Agaricomycetes</taxon>
        <taxon>Sebacinales</taxon>
        <taxon>Serendipitaceae</taxon>
        <taxon>Serendipita</taxon>
    </lineage>
</organism>
<reference evidence="3 4" key="1">
    <citation type="journal article" date="2011" name="PLoS Pathog.">
        <title>Endophytic Life Strategies Decoded by Genome and Transcriptome Analyses of the Mutualistic Root Symbiont Piriformospora indica.</title>
        <authorList>
            <person name="Zuccaro A."/>
            <person name="Lahrmann U."/>
            <person name="Guldener U."/>
            <person name="Langen G."/>
            <person name="Pfiffi S."/>
            <person name="Biedenkopf D."/>
            <person name="Wong P."/>
            <person name="Samans B."/>
            <person name="Grimm C."/>
            <person name="Basiewicz M."/>
            <person name="Murat C."/>
            <person name="Martin F."/>
            <person name="Kogel K.H."/>
        </authorList>
    </citation>
    <scope>NUCLEOTIDE SEQUENCE [LARGE SCALE GENOMIC DNA]</scope>
    <source>
        <strain evidence="3 4">DSM 11827</strain>
    </source>
</reference>
<feature type="compositionally biased region" description="Polar residues" evidence="1">
    <location>
        <begin position="496"/>
        <end position="515"/>
    </location>
</feature>
<evidence type="ECO:0000256" key="2">
    <source>
        <dbReference type="SAM" id="Phobius"/>
    </source>
</evidence>
<feature type="region of interest" description="Disordered" evidence="1">
    <location>
        <begin position="1"/>
        <end position="73"/>
    </location>
</feature>
<feature type="transmembrane region" description="Helical" evidence="2">
    <location>
        <begin position="691"/>
        <end position="714"/>
    </location>
</feature>
<accession>G4THN3</accession>
<proteinExistence type="predicted"/>
<dbReference type="EMBL" id="CAFZ01000096">
    <property type="protein sequence ID" value="CCA70826.1"/>
    <property type="molecule type" value="Genomic_DNA"/>
</dbReference>
<evidence type="ECO:0000256" key="1">
    <source>
        <dbReference type="SAM" id="MobiDB-lite"/>
    </source>
</evidence>
<evidence type="ECO:0000313" key="4">
    <source>
        <dbReference type="Proteomes" id="UP000007148"/>
    </source>
</evidence>
<feature type="transmembrane region" description="Helical" evidence="2">
    <location>
        <begin position="1153"/>
        <end position="1179"/>
    </location>
</feature>
<dbReference type="HOGENOM" id="CLU_270025_0_0_1"/>
<feature type="compositionally biased region" description="Low complexity" evidence="1">
    <location>
        <begin position="1"/>
        <end position="65"/>
    </location>
</feature>
<dbReference type="STRING" id="1109443.G4THN3"/>
<dbReference type="Proteomes" id="UP000007148">
    <property type="component" value="Unassembled WGS sequence"/>
</dbReference>
<keyword evidence="2" id="KW-0812">Transmembrane</keyword>
<feature type="transmembrane region" description="Helical" evidence="2">
    <location>
        <begin position="617"/>
        <end position="644"/>
    </location>
</feature>
<dbReference type="eggNOG" id="ENOG502SAP5">
    <property type="taxonomic scope" value="Eukaryota"/>
</dbReference>
<feature type="transmembrane region" description="Helical" evidence="2">
    <location>
        <begin position="734"/>
        <end position="752"/>
    </location>
</feature>
<sequence length="1208" mass="130129">MEGGSTSFQQVSTTTSSSGGKTTKTVKTTTTTTRTEYVVQQSSSSVSKSTYSLSSSVSKGSSQSQTNLSSPPSLGIKQFGSSDYFQVEEIVEQPKISFHRQSRLVTSADTSEFTLVTSDAQSATESLTVEYSSRPRLEITDSSQTVVTVQDSSCHTDFLTMSNTDNFVVTEVVQLPNIVRPRLSRFTTSNTLVETHSFTKDDAEAVVVELPSQTIVETTLINTTSSEPSATIVEVETTPAITEVVEISYSHPAETETIQIFPTHAVETIESTSIVEIPAAEASATIVQVVEARKPVVEVSAEETSTTIEVVKQQPVERSDHAITVDTCHGTELIETTLTHQDVSQISSSGRVRALSGTTHSSNEVWEVVEVTTPTRQYAANNKPHPFPPVSRPRALTSTTRASTDVFEVVDMSSTSQYGRQNPEQFYHRLSFSQSMGGVTAASASQSEFATTVAGDSTEHLWSKYHSDERVPPVPALPRQYQEPLKPVEDKEEESTVTPVTNSPYISRAPSATPQHTEDPRQPLRRPSNAVPPVTASATCWGYCRRAEKGGVQPAEVQYLSLDGMGMFNPLFRILLIALVIVILVLAMAAFLYGYLRMSKVEWTRWIIISAVPQGSVLLITSLACKLVLICIPFLMAIVAYYVACSWARQNEADASRGGAESGEKLPCGCPIRRDVAVEMEKRQEMDKEQYGLLLSLFKSATIFALWQGLKYIFKPTSSSSRQKACRQALSRPVIKTFSVLFFAILILYGMLSLDLAMHHLSKTKYLPIRGLALPIPLASEKDARLYGRELKEACVQDAMANGTACTVGPVTLAVGGVSATANSTTDYTEGMLTLSGLSKTNAVAFTNYAQADGKIAQIALLVDASATSASLLAKSEGEDNESWTAKTIGISTTCELISPHCDTASLCTATHSPPTAHLGGDAPIDYETCTAYSCAASGWPVYWDIGPRNTTGLFISEPLEARNEDSLYARQAIPSQSGVARDGGFRFFASLTSYVDPSVLATDCTRTSSTTGLCNQGRDEGFVYAGDNTRAWVGSYRQVIMGCSVQMLNVEYDYFNGEYTVHNSTVSQANSTVTYALSSVLYTSDARVTALGAALGLMAAGKTASSAGVVSALEAGVARVMLAMGHSAFVPSSITGLRKMLSLPATIMPAPLIAGFIALLVIFAILVIAVAAFAVLHINRGLWTEKKRIEKALQKAGEQNHGNGCST</sequence>